<proteinExistence type="predicted"/>
<reference evidence="2" key="1">
    <citation type="submission" date="2016-11" db="EMBL/GenBank/DDBJ databases">
        <authorList>
            <person name="Varghese N."/>
            <person name="Submissions S."/>
        </authorList>
    </citation>
    <scope>NUCLEOTIDE SEQUENCE [LARGE SCALE GENOMIC DNA]</scope>
    <source>
        <strain evidence="2">DSM 26899</strain>
    </source>
</reference>
<evidence type="ECO:0000313" key="2">
    <source>
        <dbReference type="Proteomes" id="UP000184364"/>
    </source>
</evidence>
<accession>A0A1M6VSD2</accession>
<dbReference type="EMBL" id="FRAV01000008">
    <property type="protein sequence ID" value="SHK84447.1"/>
    <property type="molecule type" value="Genomic_DNA"/>
</dbReference>
<dbReference type="Proteomes" id="UP000184364">
    <property type="component" value="Unassembled WGS sequence"/>
</dbReference>
<dbReference type="OrthoDB" id="1259649at2"/>
<protein>
    <submittedName>
        <fullName evidence="1">Uncharacterized protein</fullName>
    </submittedName>
</protein>
<evidence type="ECO:0000313" key="1">
    <source>
        <dbReference type="EMBL" id="SHK84447.1"/>
    </source>
</evidence>
<name>A0A1M6VSD2_9FLAO</name>
<sequence length="136" mass="16425">MTSKEYTEYDRLTHEMELHFIAFTPQFMGYCEDVIFSEEIAELSYFCFHFYNDNYLSHLYQKLSHRIERLYKKIDSEQFPDLSNGFANLLIYLKEPIARENDLEYKAENFAYWRNQIVQDTSLAHNGGFRKYLVTL</sequence>
<dbReference type="RefSeq" id="WP_139262579.1">
    <property type="nucleotide sequence ID" value="NZ_FRAV01000008.1"/>
</dbReference>
<gene>
    <name evidence="1" type="ORF">SAMN05444267_1008131</name>
</gene>
<organism evidence="1 2">
    <name type="scientific">Chryseobacterium polytrichastri</name>
    <dbReference type="NCBI Taxonomy" id="1302687"/>
    <lineage>
        <taxon>Bacteria</taxon>
        <taxon>Pseudomonadati</taxon>
        <taxon>Bacteroidota</taxon>
        <taxon>Flavobacteriia</taxon>
        <taxon>Flavobacteriales</taxon>
        <taxon>Weeksellaceae</taxon>
        <taxon>Chryseobacterium group</taxon>
        <taxon>Chryseobacterium</taxon>
    </lineage>
</organism>
<dbReference type="AlphaFoldDB" id="A0A1M6VSD2"/>
<keyword evidence="2" id="KW-1185">Reference proteome</keyword>
<dbReference type="STRING" id="1302687.SAMN05444267_1008131"/>